<evidence type="ECO:0000259" key="7">
    <source>
        <dbReference type="SMART" id="SM01049"/>
    </source>
</evidence>
<keyword evidence="2" id="KW-1003">Cell membrane</keyword>
<reference evidence="8 9" key="1">
    <citation type="submission" date="2018-05" db="EMBL/GenBank/DDBJ databases">
        <title>Genomic Encyclopedia of Type Strains, Phase IV (KMG-IV): sequencing the most valuable type-strain genomes for metagenomic binning, comparative biology and taxonomic classification.</title>
        <authorList>
            <person name="Goeker M."/>
        </authorList>
    </citation>
    <scope>NUCLEOTIDE SEQUENCE [LARGE SCALE GENOMIC DNA]</scope>
    <source>
        <strain evidence="8 9">DSM 19792</strain>
    </source>
</reference>
<organism evidence="8 9">
    <name type="scientific">Undibacterium pigrum</name>
    <dbReference type="NCBI Taxonomy" id="401470"/>
    <lineage>
        <taxon>Bacteria</taxon>
        <taxon>Pseudomonadati</taxon>
        <taxon>Pseudomonadota</taxon>
        <taxon>Betaproteobacteria</taxon>
        <taxon>Burkholderiales</taxon>
        <taxon>Oxalobacteraceae</taxon>
        <taxon>Undibacterium</taxon>
    </lineage>
</organism>
<dbReference type="Pfam" id="PF17200">
    <property type="entry name" value="sCache_2"/>
    <property type="match status" value="1"/>
</dbReference>
<evidence type="ECO:0000313" key="9">
    <source>
        <dbReference type="Proteomes" id="UP000247792"/>
    </source>
</evidence>
<dbReference type="GO" id="GO:0005886">
    <property type="term" value="C:plasma membrane"/>
    <property type="evidence" value="ECO:0007669"/>
    <property type="project" value="UniProtKB-SubCell"/>
</dbReference>
<accession>A0A318J983</accession>
<evidence type="ECO:0000256" key="2">
    <source>
        <dbReference type="ARBA" id="ARBA00022475"/>
    </source>
</evidence>
<evidence type="ECO:0000256" key="1">
    <source>
        <dbReference type="ARBA" id="ARBA00004651"/>
    </source>
</evidence>
<dbReference type="Gene3D" id="3.30.450.20">
    <property type="entry name" value="PAS domain"/>
    <property type="match status" value="1"/>
</dbReference>
<dbReference type="EMBL" id="QJKB01000004">
    <property type="protein sequence ID" value="PXX43077.1"/>
    <property type="molecule type" value="Genomic_DNA"/>
</dbReference>
<feature type="domain" description="Single Cache" evidence="7">
    <location>
        <begin position="35"/>
        <end position="120"/>
    </location>
</feature>
<evidence type="ECO:0000256" key="3">
    <source>
        <dbReference type="ARBA" id="ARBA00022692"/>
    </source>
</evidence>
<sequence>MIGGLLMLAQISAQFLARFVKLWMLSVLSMALLSFSAMAAERGSANEAKAMVQKAIDAMKKHGIDATINEINKRDGQYQDRDLYVVVYDMNGKNLAHLNPKMVGKEMMDLTDVDGKFFIRERIDLVKAKGKAWQDYKFVNPTTKQIEPKSMYIEKFENVIVGCGIYK</sequence>
<evidence type="ECO:0000256" key="6">
    <source>
        <dbReference type="SAM" id="SignalP"/>
    </source>
</evidence>
<gene>
    <name evidence="8" type="ORF">DFR42_10478</name>
</gene>
<evidence type="ECO:0000256" key="4">
    <source>
        <dbReference type="ARBA" id="ARBA00022989"/>
    </source>
</evidence>
<evidence type="ECO:0000313" key="8">
    <source>
        <dbReference type="EMBL" id="PXX43077.1"/>
    </source>
</evidence>
<dbReference type="AlphaFoldDB" id="A0A318J983"/>
<name>A0A318J983_9BURK</name>
<protein>
    <submittedName>
        <fullName evidence="8">Single cache domain-containing protein</fullName>
    </submittedName>
</protein>
<dbReference type="SUPFAM" id="SSF103190">
    <property type="entry name" value="Sensory domain-like"/>
    <property type="match status" value="1"/>
</dbReference>
<keyword evidence="6" id="KW-0732">Signal</keyword>
<dbReference type="SMART" id="SM01049">
    <property type="entry name" value="Cache_2"/>
    <property type="match status" value="1"/>
</dbReference>
<keyword evidence="3" id="KW-0812">Transmembrane</keyword>
<keyword evidence="5" id="KW-0472">Membrane</keyword>
<keyword evidence="4" id="KW-1133">Transmembrane helix</keyword>
<dbReference type="Proteomes" id="UP000247792">
    <property type="component" value="Unassembled WGS sequence"/>
</dbReference>
<dbReference type="InterPro" id="IPR029151">
    <property type="entry name" value="Sensor-like_sf"/>
</dbReference>
<evidence type="ECO:0000256" key="5">
    <source>
        <dbReference type="ARBA" id="ARBA00023136"/>
    </source>
</evidence>
<keyword evidence="9" id="KW-1185">Reference proteome</keyword>
<dbReference type="InterPro" id="IPR033480">
    <property type="entry name" value="sCache_2"/>
</dbReference>
<comment type="subcellular location">
    <subcellularLocation>
        <location evidence="1">Cell membrane</location>
        <topology evidence="1">Multi-pass membrane protein</topology>
    </subcellularLocation>
</comment>
<comment type="caution">
    <text evidence="8">The sequence shown here is derived from an EMBL/GenBank/DDBJ whole genome shotgun (WGS) entry which is preliminary data.</text>
</comment>
<proteinExistence type="predicted"/>
<feature type="signal peptide" evidence="6">
    <location>
        <begin position="1"/>
        <end position="39"/>
    </location>
</feature>
<feature type="chain" id="PRO_5016319621" evidence="6">
    <location>
        <begin position="40"/>
        <end position="167"/>
    </location>
</feature>